<organism evidence="3 4">
    <name type="scientific">Candidatus Vogelbacteria bacterium CG10_big_fil_rev_8_21_14_0_10_49_38</name>
    <dbReference type="NCBI Taxonomy" id="1975043"/>
    <lineage>
        <taxon>Bacteria</taxon>
        <taxon>Candidatus Vogeliibacteriota</taxon>
    </lineage>
</organism>
<dbReference type="Gene3D" id="1.10.10.580">
    <property type="entry name" value="Structural maintenance of chromosome 1. Chain E"/>
    <property type="match status" value="1"/>
</dbReference>
<comment type="caution">
    <text evidence="3">The sequence shown here is derived from an EMBL/GenBank/DDBJ whole genome shotgun (WGS) entry which is preliminary data.</text>
</comment>
<dbReference type="Pfam" id="PF02616">
    <property type="entry name" value="SMC_ScpA"/>
    <property type="match status" value="2"/>
</dbReference>
<dbReference type="EMBL" id="PCYK01000025">
    <property type="protein sequence ID" value="PIR45841.1"/>
    <property type="molecule type" value="Genomic_DNA"/>
</dbReference>
<dbReference type="InterPro" id="IPR023093">
    <property type="entry name" value="ScpA-like_C"/>
</dbReference>
<dbReference type="PANTHER" id="PTHR33969">
    <property type="entry name" value="SEGREGATION AND CONDENSATION PROTEIN A"/>
    <property type="match status" value="1"/>
</dbReference>
<evidence type="ECO:0000256" key="2">
    <source>
        <dbReference type="SAM" id="Coils"/>
    </source>
</evidence>
<evidence type="ECO:0000313" key="4">
    <source>
        <dbReference type="Proteomes" id="UP000230431"/>
    </source>
</evidence>
<dbReference type="PANTHER" id="PTHR33969:SF2">
    <property type="entry name" value="SEGREGATION AND CONDENSATION PROTEIN A"/>
    <property type="match status" value="1"/>
</dbReference>
<dbReference type="AlphaFoldDB" id="A0A2H0RGZ8"/>
<dbReference type="Gene3D" id="6.10.250.2410">
    <property type="match status" value="1"/>
</dbReference>
<gene>
    <name evidence="3" type="ORF">COV08_03010</name>
</gene>
<sequence>MDQTGEAGFKVKVGKFEGPLDLLLHLIERRKLHISQVSLAQVADDYVTLLRGEGGRQSMGEMANFILVASTLMLIKSLALLPTLQLTEEESGSLADLEQRLKQLQRVRELSRHLQGRFAEPVAWLPAQLPGRAAPVFSPTAETTPSRLGETIKNILRNLPQPEVLPEKIVRQIISLEEVITQLAGRIEQAFKLSFRDFVQDKKDKINIIVSFLGMLELVKQGAIEIEQRAEFGEITMENRRVGVPRY</sequence>
<proteinExistence type="predicted"/>
<name>A0A2H0RGZ8_9BACT</name>
<feature type="coiled-coil region" evidence="2">
    <location>
        <begin position="87"/>
        <end position="114"/>
    </location>
</feature>
<dbReference type="InterPro" id="IPR003768">
    <property type="entry name" value="ScpA"/>
</dbReference>
<reference evidence="3 4" key="1">
    <citation type="submission" date="2017-09" db="EMBL/GenBank/DDBJ databases">
        <title>Depth-based differentiation of microbial function through sediment-hosted aquifers and enrichment of novel symbionts in the deep terrestrial subsurface.</title>
        <authorList>
            <person name="Probst A.J."/>
            <person name="Ladd B."/>
            <person name="Jarett J.K."/>
            <person name="Geller-Mcgrath D.E."/>
            <person name="Sieber C.M."/>
            <person name="Emerson J.B."/>
            <person name="Anantharaman K."/>
            <person name="Thomas B.C."/>
            <person name="Malmstrom R."/>
            <person name="Stieglmeier M."/>
            <person name="Klingl A."/>
            <person name="Woyke T."/>
            <person name="Ryan C.M."/>
            <person name="Banfield J.F."/>
        </authorList>
    </citation>
    <scope>NUCLEOTIDE SEQUENCE [LARGE SCALE GENOMIC DNA]</scope>
    <source>
        <strain evidence="3">CG10_big_fil_rev_8_21_14_0_10_49_38</strain>
    </source>
</reference>
<keyword evidence="2" id="KW-0175">Coiled coil</keyword>
<evidence type="ECO:0000313" key="3">
    <source>
        <dbReference type="EMBL" id="PIR45841.1"/>
    </source>
</evidence>
<dbReference type="Proteomes" id="UP000230431">
    <property type="component" value="Unassembled WGS sequence"/>
</dbReference>
<accession>A0A2H0RGZ8</accession>
<evidence type="ECO:0000256" key="1">
    <source>
        <dbReference type="ARBA" id="ARBA00044777"/>
    </source>
</evidence>
<protein>
    <recommendedName>
        <fullName evidence="1">Segregation and condensation protein A</fullName>
    </recommendedName>
</protein>